<organism evidence="2 3">
    <name type="scientific">Glossina pallidipes</name>
    <name type="common">Tsetse fly</name>
    <dbReference type="NCBI Taxonomy" id="7398"/>
    <lineage>
        <taxon>Eukaryota</taxon>
        <taxon>Metazoa</taxon>
        <taxon>Ecdysozoa</taxon>
        <taxon>Arthropoda</taxon>
        <taxon>Hexapoda</taxon>
        <taxon>Insecta</taxon>
        <taxon>Pterygota</taxon>
        <taxon>Neoptera</taxon>
        <taxon>Endopterygota</taxon>
        <taxon>Diptera</taxon>
        <taxon>Brachycera</taxon>
        <taxon>Muscomorpha</taxon>
        <taxon>Hippoboscoidea</taxon>
        <taxon>Glossinidae</taxon>
        <taxon>Glossina</taxon>
    </lineage>
</organism>
<keyword evidence="1" id="KW-0812">Transmembrane</keyword>
<evidence type="ECO:0000256" key="1">
    <source>
        <dbReference type="SAM" id="Phobius"/>
    </source>
</evidence>
<evidence type="ECO:0000313" key="2">
    <source>
        <dbReference type="EnsemblMetazoa" id="GPAI048352-PA"/>
    </source>
</evidence>
<protein>
    <submittedName>
        <fullName evidence="2">Uncharacterized protein</fullName>
    </submittedName>
</protein>
<feature type="transmembrane region" description="Helical" evidence="1">
    <location>
        <begin position="102"/>
        <end position="119"/>
    </location>
</feature>
<sequence length="158" mass="18517">MYDIIQHSRIAATMMTNKRLPKLHMQLFLYYGPSFKSVHWFASLNAGIASLIMMIHMLSSMFVNHSYPSFTLLFVFVVFVITDEDDDEHDDDDDDNDDDDDDAFSSFFHIVNVLATLVLKTCKSLKEIYFKCKQLFPEVKVYQRFESKKLSAYSQKHF</sequence>
<feature type="transmembrane region" description="Helical" evidence="1">
    <location>
        <begin position="65"/>
        <end position="82"/>
    </location>
</feature>
<dbReference type="Proteomes" id="UP000092445">
    <property type="component" value="Unassembled WGS sequence"/>
</dbReference>
<reference evidence="3" key="1">
    <citation type="submission" date="2014-03" db="EMBL/GenBank/DDBJ databases">
        <authorList>
            <person name="Aksoy S."/>
            <person name="Warren W."/>
            <person name="Wilson R.K."/>
        </authorList>
    </citation>
    <scope>NUCLEOTIDE SEQUENCE [LARGE SCALE GENOMIC DNA]</scope>
    <source>
        <strain evidence="3">IAEA</strain>
    </source>
</reference>
<dbReference type="EnsemblMetazoa" id="GPAI048352-RA">
    <property type="protein sequence ID" value="GPAI048352-PA"/>
    <property type="gene ID" value="GPAI048352"/>
</dbReference>
<accession>A0A1B0AK47</accession>
<name>A0A1B0AK47_GLOPL</name>
<keyword evidence="1" id="KW-1133">Transmembrane helix</keyword>
<dbReference type="AlphaFoldDB" id="A0A1B0AK47"/>
<keyword evidence="3" id="KW-1185">Reference proteome</keyword>
<proteinExistence type="predicted"/>
<keyword evidence="1" id="KW-0472">Membrane</keyword>
<reference evidence="2" key="2">
    <citation type="submission" date="2020-05" db="UniProtKB">
        <authorList>
            <consortium name="EnsemblMetazoa"/>
        </authorList>
    </citation>
    <scope>IDENTIFICATION</scope>
    <source>
        <strain evidence="2">IAEA</strain>
    </source>
</reference>
<evidence type="ECO:0000313" key="3">
    <source>
        <dbReference type="Proteomes" id="UP000092445"/>
    </source>
</evidence>
<dbReference type="VEuPathDB" id="VectorBase:GPAI048352"/>
<feature type="transmembrane region" description="Helical" evidence="1">
    <location>
        <begin position="38"/>
        <end position="58"/>
    </location>
</feature>